<dbReference type="AlphaFoldDB" id="A0A8K0K3S2"/>
<feature type="compositionally biased region" description="Polar residues" evidence="1">
    <location>
        <begin position="103"/>
        <end position="115"/>
    </location>
</feature>
<reference evidence="2" key="1">
    <citation type="submission" date="2013-04" db="EMBL/GenBank/DDBJ databases">
        <authorList>
            <person name="Qu J."/>
            <person name="Murali S.C."/>
            <person name="Bandaranaike D."/>
            <person name="Bellair M."/>
            <person name="Blankenburg K."/>
            <person name="Chao H."/>
            <person name="Dinh H."/>
            <person name="Doddapaneni H."/>
            <person name="Downs B."/>
            <person name="Dugan-Rocha S."/>
            <person name="Elkadiri S."/>
            <person name="Gnanaolivu R.D."/>
            <person name="Hernandez B."/>
            <person name="Javaid M."/>
            <person name="Jayaseelan J.C."/>
            <person name="Lee S."/>
            <person name="Li M."/>
            <person name="Ming W."/>
            <person name="Munidasa M."/>
            <person name="Muniz J."/>
            <person name="Nguyen L."/>
            <person name="Ongeri F."/>
            <person name="Osuji N."/>
            <person name="Pu L.-L."/>
            <person name="Puazo M."/>
            <person name="Qu C."/>
            <person name="Quiroz J."/>
            <person name="Raj R."/>
            <person name="Weissenberger G."/>
            <person name="Xin Y."/>
            <person name="Zou X."/>
            <person name="Han Y."/>
            <person name="Richards S."/>
            <person name="Worley K."/>
            <person name="Muzny D."/>
            <person name="Gibbs R."/>
        </authorList>
    </citation>
    <scope>NUCLEOTIDE SEQUENCE</scope>
    <source>
        <strain evidence="2">Sampled in the wild</strain>
    </source>
</reference>
<proteinExistence type="predicted"/>
<reference evidence="2" key="2">
    <citation type="submission" date="2017-10" db="EMBL/GenBank/DDBJ databases">
        <title>Ladona fulva Genome sequencing and assembly.</title>
        <authorList>
            <person name="Murali S."/>
            <person name="Richards S."/>
            <person name="Bandaranaike D."/>
            <person name="Bellair M."/>
            <person name="Blankenburg K."/>
            <person name="Chao H."/>
            <person name="Dinh H."/>
            <person name="Doddapaneni H."/>
            <person name="Dugan-Rocha S."/>
            <person name="Elkadiri S."/>
            <person name="Gnanaolivu R."/>
            <person name="Hernandez B."/>
            <person name="Skinner E."/>
            <person name="Javaid M."/>
            <person name="Lee S."/>
            <person name="Li M."/>
            <person name="Ming W."/>
            <person name="Munidasa M."/>
            <person name="Muniz J."/>
            <person name="Nguyen L."/>
            <person name="Hughes D."/>
            <person name="Osuji N."/>
            <person name="Pu L.-L."/>
            <person name="Puazo M."/>
            <person name="Qu C."/>
            <person name="Quiroz J."/>
            <person name="Raj R."/>
            <person name="Weissenberger G."/>
            <person name="Xin Y."/>
            <person name="Zou X."/>
            <person name="Han Y."/>
            <person name="Worley K."/>
            <person name="Muzny D."/>
            <person name="Gibbs R."/>
        </authorList>
    </citation>
    <scope>NUCLEOTIDE SEQUENCE</scope>
    <source>
        <strain evidence="2">Sampled in the wild</strain>
    </source>
</reference>
<sequence>MNFRMMDVQSSNGLLYLHHLELLSKDMNCRSSTLPEAIINERKATPLRPFNTPKLVVALSPKKQAGSSRKIPAGIMKTPLRDTAKTPPRAICRTPGTPARAPNTPTARTLRSGSKSRIAAPKLTTPRSKVPFLV</sequence>
<dbReference type="Proteomes" id="UP000792457">
    <property type="component" value="Unassembled WGS sequence"/>
</dbReference>
<evidence type="ECO:0000313" key="3">
    <source>
        <dbReference type="Proteomes" id="UP000792457"/>
    </source>
</evidence>
<feature type="region of interest" description="Disordered" evidence="1">
    <location>
        <begin position="60"/>
        <end position="134"/>
    </location>
</feature>
<protein>
    <submittedName>
        <fullName evidence="2">Uncharacterized protein</fullName>
    </submittedName>
</protein>
<gene>
    <name evidence="2" type="ORF">J437_LFUL013237</name>
</gene>
<evidence type="ECO:0000256" key="1">
    <source>
        <dbReference type="SAM" id="MobiDB-lite"/>
    </source>
</evidence>
<evidence type="ECO:0000313" key="2">
    <source>
        <dbReference type="EMBL" id="KAG8227054.1"/>
    </source>
</evidence>
<comment type="caution">
    <text evidence="2">The sequence shown here is derived from an EMBL/GenBank/DDBJ whole genome shotgun (WGS) entry which is preliminary data.</text>
</comment>
<dbReference type="EMBL" id="KZ308309">
    <property type="protein sequence ID" value="KAG8227054.1"/>
    <property type="molecule type" value="Genomic_DNA"/>
</dbReference>
<organism evidence="2 3">
    <name type="scientific">Ladona fulva</name>
    <name type="common">Scarce chaser dragonfly</name>
    <name type="synonym">Libellula fulva</name>
    <dbReference type="NCBI Taxonomy" id="123851"/>
    <lineage>
        <taxon>Eukaryota</taxon>
        <taxon>Metazoa</taxon>
        <taxon>Ecdysozoa</taxon>
        <taxon>Arthropoda</taxon>
        <taxon>Hexapoda</taxon>
        <taxon>Insecta</taxon>
        <taxon>Pterygota</taxon>
        <taxon>Palaeoptera</taxon>
        <taxon>Odonata</taxon>
        <taxon>Epiprocta</taxon>
        <taxon>Anisoptera</taxon>
        <taxon>Libelluloidea</taxon>
        <taxon>Libellulidae</taxon>
        <taxon>Ladona</taxon>
    </lineage>
</organism>
<name>A0A8K0K3S2_LADFU</name>
<keyword evidence="3" id="KW-1185">Reference proteome</keyword>
<accession>A0A8K0K3S2</accession>